<feature type="region of interest" description="Disordered" evidence="1">
    <location>
        <begin position="126"/>
        <end position="189"/>
    </location>
</feature>
<feature type="chain" id="PRO_5036987224" evidence="2">
    <location>
        <begin position="17"/>
        <end position="189"/>
    </location>
</feature>
<feature type="compositionally biased region" description="Polar residues" evidence="1">
    <location>
        <begin position="130"/>
        <end position="153"/>
    </location>
</feature>
<accession>A0A915EDW2</accession>
<keyword evidence="3" id="KW-1185">Reference proteome</keyword>
<feature type="signal peptide" evidence="2">
    <location>
        <begin position="1"/>
        <end position="16"/>
    </location>
</feature>
<evidence type="ECO:0000313" key="3">
    <source>
        <dbReference type="Proteomes" id="UP000887574"/>
    </source>
</evidence>
<dbReference type="Proteomes" id="UP000887574">
    <property type="component" value="Unplaced"/>
</dbReference>
<name>A0A915EDW2_9BILA</name>
<evidence type="ECO:0000256" key="1">
    <source>
        <dbReference type="SAM" id="MobiDB-lite"/>
    </source>
</evidence>
<organism evidence="3 4">
    <name type="scientific">Ditylenchus dipsaci</name>
    <dbReference type="NCBI Taxonomy" id="166011"/>
    <lineage>
        <taxon>Eukaryota</taxon>
        <taxon>Metazoa</taxon>
        <taxon>Ecdysozoa</taxon>
        <taxon>Nematoda</taxon>
        <taxon>Chromadorea</taxon>
        <taxon>Rhabditida</taxon>
        <taxon>Tylenchina</taxon>
        <taxon>Tylenchomorpha</taxon>
        <taxon>Sphaerularioidea</taxon>
        <taxon>Anguinidae</taxon>
        <taxon>Anguininae</taxon>
        <taxon>Ditylenchus</taxon>
    </lineage>
</organism>
<sequence>MLAAVVFCLLLLQSFATTTSSYVTAAAARVGALLREIDRQWGGIRFLLDDCSVFFTLLSHTAGLPASLSLACLLFFEAGAGICLCVCRHCCPFIHVYVVRIRFSPPSTPSSSTSLELFAKFAKRVDPKNQDATNSPTKNSPTQKTRQRWNSPTRKLANLKDSPRSHLANGESRRRWNSPTAKLANGGEF</sequence>
<dbReference type="WBParaSite" id="jg5081">
    <property type="protein sequence ID" value="jg5081"/>
    <property type="gene ID" value="jg5081"/>
</dbReference>
<evidence type="ECO:0000313" key="4">
    <source>
        <dbReference type="WBParaSite" id="jg5081"/>
    </source>
</evidence>
<evidence type="ECO:0000256" key="2">
    <source>
        <dbReference type="SAM" id="SignalP"/>
    </source>
</evidence>
<dbReference type="AlphaFoldDB" id="A0A915EDW2"/>
<reference evidence="4" key="1">
    <citation type="submission" date="2022-11" db="UniProtKB">
        <authorList>
            <consortium name="WormBaseParasite"/>
        </authorList>
    </citation>
    <scope>IDENTIFICATION</scope>
</reference>
<keyword evidence="2" id="KW-0732">Signal</keyword>
<protein>
    <submittedName>
        <fullName evidence="4">Secreted protein</fullName>
    </submittedName>
</protein>
<proteinExistence type="predicted"/>